<accession>A0A9W2Z6R9</accession>
<feature type="domain" description="EF-hand" evidence="1">
    <location>
        <begin position="81"/>
        <end position="108"/>
    </location>
</feature>
<keyword evidence="2" id="KW-1185">Reference proteome</keyword>
<dbReference type="AlphaFoldDB" id="A0A9W2Z6R9"/>
<protein>
    <submittedName>
        <fullName evidence="3">Sensorin-A-like isoform X1</fullName>
    </submittedName>
</protein>
<dbReference type="InterPro" id="IPR002048">
    <property type="entry name" value="EF_hand_dom"/>
</dbReference>
<organism evidence="2 3">
    <name type="scientific">Biomphalaria glabrata</name>
    <name type="common">Bloodfluke planorb</name>
    <name type="synonym">Freshwater snail</name>
    <dbReference type="NCBI Taxonomy" id="6526"/>
    <lineage>
        <taxon>Eukaryota</taxon>
        <taxon>Metazoa</taxon>
        <taxon>Spiralia</taxon>
        <taxon>Lophotrochozoa</taxon>
        <taxon>Mollusca</taxon>
        <taxon>Gastropoda</taxon>
        <taxon>Heterobranchia</taxon>
        <taxon>Euthyneura</taxon>
        <taxon>Panpulmonata</taxon>
        <taxon>Hygrophila</taxon>
        <taxon>Lymnaeoidea</taxon>
        <taxon>Planorbidae</taxon>
        <taxon>Biomphalaria</taxon>
    </lineage>
</organism>
<reference evidence="3" key="1">
    <citation type="submission" date="2025-08" db="UniProtKB">
        <authorList>
            <consortium name="RefSeq"/>
        </authorList>
    </citation>
    <scope>IDENTIFICATION</scope>
</reference>
<evidence type="ECO:0000259" key="1">
    <source>
        <dbReference type="PROSITE" id="PS50222"/>
    </source>
</evidence>
<name>A0A9W2Z6R9_BIOGL</name>
<evidence type="ECO:0000313" key="3">
    <source>
        <dbReference type="RefSeq" id="XP_055870622.1"/>
    </source>
</evidence>
<dbReference type="RefSeq" id="XP_055870622.1">
    <property type="nucleotide sequence ID" value="XM_056014647.1"/>
</dbReference>
<dbReference type="GO" id="GO:0005509">
    <property type="term" value="F:calcium ion binding"/>
    <property type="evidence" value="ECO:0007669"/>
    <property type="project" value="InterPro"/>
</dbReference>
<gene>
    <name evidence="3" type="primary">LOC106069499</name>
</gene>
<proteinExistence type="predicted"/>
<evidence type="ECO:0000313" key="2">
    <source>
        <dbReference type="Proteomes" id="UP001165740"/>
    </source>
</evidence>
<dbReference type="PROSITE" id="PS00018">
    <property type="entry name" value="EF_HAND_1"/>
    <property type="match status" value="1"/>
</dbReference>
<dbReference type="PROSITE" id="PS50222">
    <property type="entry name" value="EF_HAND_2"/>
    <property type="match status" value="1"/>
</dbReference>
<dbReference type="GeneID" id="106069499"/>
<dbReference type="OrthoDB" id="6133866at2759"/>
<dbReference type="InterPro" id="IPR018247">
    <property type="entry name" value="EF_Hand_1_Ca_BS"/>
</dbReference>
<dbReference type="Proteomes" id="UP001165740">
    <property type="component" value="Chromosome 16"/>
</dbReference>
<sequence length="108" mass="12081">MVVDFGNFKMSSNRTSKVHFLPVVLLVLVTCCAMMDLASAHKYRVGYLFGKRGIESPSTSLIDIVSNDMKTKQELESLILKKPELLSELITILDRNDDGYITATDLII</sequence>